<dbReference type="EMBL" id="QFPJ01000019">
    <property type="protein sequence ID" value="PZQ22024.1"/>
    <property type="molecule type" value="Genomic_DNA"/>
</dbReference>
<sequence length="208" mass="22167">AIATCAGSLVLANPNNPDGRRTDPETLLRWKDRRAADDAWLLVDEAFADADAAPGMAPHIDDARAMLVFRSFGKFFGLAGLRLGFVVGPRPFLAQLRARLGAWPVSAAAIAIGTAAYRDSGWIAATRTRLAIDAAALDALLARRGLAATGDCPLFRLIETPDAAALFERLARAAILTRPFAERPDWLRIGLPADADARARLDRALAGG</sequence>
<dbReference type="SUPFAM" id="SSF53383">
    <property type="entry name" value="PLP-dependent transferases"/>
    <property type="match status" value="1"/>
</dbReference>
<comment type="similarity">
    <text evidence="3">Belongs to the class-I pyridoxal-phosphate-dependent aminotransferase family.</text>
</comment>
<evidence type="ECO:0000313" key="5">
    <source>
        <dbReference type="EMBL" id="PZQ22024.1"/>
    </source>
</evidence>
<evidence type="ECO:0000256" key="3">
    <source>
        <dbReference type="RuleBase" id="RU000481"/>
    </source>
</evidence>
<dbReference type="InterPro" id="IPR015421">
    <property type="entry name" value="PyrdxlP-dep_Trfase_major"/>
</dbReference>
<proteinExistence type="inferred from homology"/>
<dbReference type="Proteomes" id="UP000248597">
    <property type="component" value="Unassembled WGS sequence"/>
</dbReference>
<dbReference type="Gene3D" id="3.40.640.10">
    <property type="entry name" value="Type I PLP-dependent aspartate aminotransferase-like (Major domain)"/>
    <property type="match status" value="1"/>
</dbReference>
<accession>A0A2W5L146</accession>
<reference evidence="5 6" key="1">
    <citation type="submission" date="2017-08" db="EMBL/GenBank/DDBJ databases">
        <title>Infants hospitalized years apart are colonized by the same room-sourced microbial strains.</title>
        <authorList>
            <person name="Brooks B."/>
            <person name="Olm M.R."/>
            <person name="Firek B.A."/>
            <person name="Baker R."/>
            <person name="Thomas B.C."/>
            <person name="Morowitz M.J."/>
            <person name="Banfield J.F."/>
        </authorList>
    </citation>
    <scope>NUCLEOTIDE SEQUENCE [LARGE SCALE GENOMIC DNA]</scope>
    <source>
        <strain evidence="5">S2_005_003_R2_47</strain>
    </source>
</reference>
<organism evidence="5 6">
    <name type="scientific">Sphingopyxis macrogoltabida</name>
    <name type="common">Sphingomonas macrogoltabidus</name>
    <dbReference type="NCBI Taxonomy" id="33050"/>
    <lineage>
        <taxon>Bacteria</taxon>
        <taxon>Pseudomonadati</taxon>
        <taxon>Pseudomonadota</taxon>
        <taxon>Alphaproteobacteria</taxon>
        <taxon>Sphingomonadales</taxon>
        <taxon>Sphingomonadaceae</taxon>
        <taxon>Sphingopyxis</taxon>
    </lineage>
</organism>
<evidence type="ECO:0000256" key="2">
    <source>
        <dbReference type="ARBA" id="ARBA00022898"/>
    </source>
</evidence>
<feature type="domain" description="Aminotransferase class I/classII large" evidence="4">
    <location>
        <begin position="9"/>
        <end position="195"/>
    </location>
</feature>
<dbReference type="AlphaFoldDB" id="A0A2W5L146"/>
<evidence type="ECO:0000256" key="1">
    <source>
        <dbReference type="ARBA" id="ARBA00001933"/>
    </source>
</evidence>
<dbReference type="Gene3D" id="3.90.1150.10">
    <property type="entry name" value="Aspartate Aminotransferase, domain 1"/>
    <property type="match status" value="1"/>
</dbReference>
<dbReference type="InterPro" id="IPR004838">
    <property type="entry name" value="NHTrfase_class1_PyrdxlP-BS"/>
</dbReference>
<dbReference type="EC" id="2.6.1.-" evidence="3"/>
<keyword evidence="3" id="KW-0032">Aminotransferase</keyword>
<keyword evidence="2" id="KW-0663">Pyridoxal phosphate</keyword>
<evidence type="ECO:0000259" key="4">
    <source>
        <dbReference type="Pfam" id="PF00155"/>
    </source>
</evidence>
<feature type="non-terminal residue" evidence="5">
    <location>
        <position position="1"/>
    </location>
</feature>
<name>A0A2W5L146_SPHMC</name>
<dbReference type="PANTHER" id="PTHR42885">
    <property type="entry name" value="HISTIDINOL-PHOSPHATE AMINOTRANSFERASE-RELATED"/>
    <property type="match status" value="1"/>
</dbReference>
<comment type="cofactor">
    <cofactor evidence="1 3">
        <name>pyridoxal 5'-phosphate</name>
        <dbReference type="ChEBI" id="CHEBI:597326"/>
    </cofactor>
</comment>
<dbReference type="Pfam" id="PF00155">
    <property type="entry name" value="Aminotran_1_2"/>
    <property type="match status" value="1"/>
</dbReference>
<evidence type="ECO:0000313" key="6">
    <source>
        <dbReference type="Proteomes" id="UP000248597"/>
    </source>
</evidence>
<gene>
    <name evidence="5" type="ORF">DI569_09560</name>
</gene>
<dbReference type="GO" id="GO:0030170">
    <property type="term" value="F:pyridoxal phosphate binding"/>
    <property type="evidence" value="ECO:0007669"/>
    <property type="project" value="InterPro"/>
</dbReference>
<dbReference type="InterPro" id="IPR015424">
    <property type="entry name" value="PyrdxlP-dep_Trfase"/>
</dbReference>
<dbReference type="GO" id="GO:0008483">
    <property type="term" value="F:transaminase activity"/>
    <property type="evidence" value="ECO:0007669"/>
    <property type="project" value="UniProtKB-KW"/>
</dbReference>
<dbReference type="InterPro" id="IPR015422">
    <property type="entry name" value="PyrdxlP-dep_Trfase_small"/>
</dbReference>
<dbReference type="PROSITE" id="PS00105">
    <property type="entry name" value="AA_TRANSFER_CLASS_1"/>
    <property type="match status" value="1"/>
</dbReference>
<comment type="caution">
    <text evidence="5">The sequence shown here is derived from an EMBL/GenBank/DDBJ whole genome shotgun (WGS) entry which is preliminary data.</text>
</comment>
<dbReference type="InterPro" id="IPR004839">
    <property type="entry name" value="Aminotransferase_I/II_large"/>
</dbReference>
<keyword evidence="3" id="KW-0808">Transferase</keyword>
<dbReference type="PANTHER" id="PTHR42885:SF1">
    <property type="entry name" value="THREONINE-PHOSPHATE DECARBOXYLASE"/>
    <property type="match status" value="1"/>
</dbReference>
<protein>
    <recommendedName>
        <fullName evidence="3">Aminotransferase</fullName>
        <ecNumber evidence="3">2.6.1.-</ecNumber>
    </recommendedName>
</protein>